<dbReference type="GO" id="GO:0003676">
    <property type="term" value="F:nucleic acid binding"/>
    <property type="evidence" value="ECO:0007669"/>
    <property type="project" value="InterPro"/>
</dbReference>
<comment type="caution">
    <text evidence="1">The sequence shown here is derived from an EMBL/GenBank/DDBJ whole genome shotgun (WGS) entry which is preliminary data.</text>
</comment>
<dbReference type="AlphaFoldDB" id="A0A1Q3BD06"/>
<dbReference type="SUPFAM" id="SSF57756">
    <property type="entry name" value="Retrovirus zinc finger-like domains"/>
    <property type="match status" value="1"/>
</dbReference>
<dbReference type="GO" id="GO:0008270">
    <property type="term" value="F:zinc ion binding"/>
    <property type="evidence" value="ECO:0007669"/>
    <property type="project" value="InterPro"/>
</dbReference>
<evidence type="ECO:0000313" key="1">
    <source>
        <dbReference type="EMBL" id="GAV65901.1"/>
    </source>
</evidence>
<accession>A0A1Q3BD06</accession>
<dbReference type="OrthoDB" id="1920930at2759"/>
<protein>
    <submittedName>
        <fullName evidence="1">Zf-CCHC domain-containing protein/UBN2_2 domain-containing protein</fullName>
    </submittedName>
</protein>
<gene>
    <name evidence="1" type="ORF">CFOL_v3_09413</name>
</gene>
<name>A0A1Q3BD06_CEPFO</name>
<reference evidence="2" key="1">
    <citation type="submission" date="2016-04" db="EMBL/GenBank/DDBJ databases">
        <title>Cephalotus genome sequencing.</title>
        <authorList>
            <person name="Fukushima K."/>
            <person name="Hasebe M."/>
            <person name="Fang X."/>
        </authorList>
    </citation>
    <scope>NUCLEOTIDE SEQUENCE [LARGE SCALE GENOMIC DNA]</scope>
    <source>
        <strain evidence="2">cv. St1</strain>
    </source>
</reference>
<keyword evidence="2" id="KW-1185">Reference proteome</keyword>
<dbReference type="InParanoid" id="A0A1Q3BD06"/>
<organism evidence="1 2">
    <name type="scientific">Cephalotus follicularis</name>
    <name type="common">Albany pitcher plant</name>
    <dbReference type="NCBI Taxonomy" id="3775"/>
    <lineage>
        <taxon>Eukaryota</taxon>
        <taxon>Viridiplantae</taxon>
        <taxon>Streptophyta</taxon>
        <taxon>Embryophyta</taxon>
        <taxon>Tracheophyta</taxon>
        <taxon>Spermatophyta</taxon>
        <taxon>Magnoliopsida</taxon>
        <taxon>eudicotyledons</taxon>
        <taxon>Gunneridae</taxon>
        <taxon>Pentapetalae</taxon>
        <taxon>rosids</taxon>
        <taxon>fabids</taxon>
        <taxon>Oxalidales</taxon>
        <taxon>Cephalotaceae</taxon>
        <taxon>Cephalotus</taxon>
    </lineage>
</organism>
<sequence length="223" mass="24717">ELYGTKMAEGSSVNDHVLKMINAIERLADLGIIQDAELSTDLILHLLPPSFSSFITNFSMNRISATMANLLNMLREAEVNMNKGKAPVMIVGQSYTAARVSPTEESVSEALTKGPCFHYGKPGHWKRNCVTFLRSIGKCMPYLSYIELNMNISNSSSWILDSRYGTHICSNLQALTDRRNLQKDEGDLRLADGSVVESRAIGSIYILLPSGRSLELKHCVYSP</sequence>
<proteinExistence type="predicted"/>
<dbReference type="EMBL" id="BDDD01000440">
    <property type="protein sequence ID" value="GAV65901.1"/>
    <property type="molecule type" value="Genomic_DNA"/>
</dbReference>
<dbReference type="InterPro" id="IPR036875">
    <property type="entry name" value="Znf_CCHC_sf"/>
</dbReference>
<evidence type="ECO:0000313" key="2">
    <source>
        <dbReference type="Proteomes" id="UP000187406"/>
    </source>
</evidence>
<feature type="non-terminal residue" evidence="1">
    <location>
        <position position="1"/>
    </location>
</feature>
<dbReference type="Pfam" id="PF14223">
    <property type="entry name" value="Retrotran_gag_2"/>
    <property type="match status" value="1"/>
</dbReference>
<dbReference type="Proteomes" id="UP000187406">
    <property type="component" value="Unassembled WGS sequence"/>
</dbReference>
<feature type="non-terminal residue" evidence="1">
    <location>
        <position position="223"/>
    </location>
</feature>